<keyword evidence="3 5" id="KW-0808">Transferase</keyword>
<reference evidence="5 6" key="2">
    <citation type="submission" date="2018-06" db="EMBL/GenBank/DDBJ databases">
        <title>Sequencing of bacterial isolates from soil warming experiment in Harvard Forest, Massachusetts, USA.</title>
        <authorList>
            <person name="Deangelis K.PhD."/>
        </authorList>
    </citation>
    <scope>NUCLEOTIDE SEQUENCE [LARGE SCALE GENOMIC DNA]</scope>
    <source>
        <strain evidence="5 6">GAS496</strain>
    </source>
</reference>
<dbReference type="PANTHER" id="PTHR43685:SF5">
    <property type="entry name" value="GLYCOSYLTRANSFERASE EPSE-RELATED"/>
    <property type="match status" value="1"/>
</dbReference>
<evidence type="ECO:0000313" key="5">
    <source>
        <dbReference type="EMBL" id="PXX03202.1"/>
    </source>
</evidence>
<comment type="similarity">
    <text evidence="1">Belongs to the glycosyltransferase 2 family.</text>
</comment>
<dbReference type="InterPro" id="IPR001173">
    <property type="entry name" value="Glyco_trans_2-like"/>
</dbReference>
<dbReference type="CDD" id="cd00761">
    <property type="entry name" value="Glyco_tranf_GTA_type"/>
    <property type="match status" value="1"/>
</dbReference>
<evidence type="ECO:0000313" key="6">
    <source>
        <dbReference type="Proteomes" id="UP000247781"/>
    </source>
</evidence>
<dbReference type="Gene3D" id="3.90.550.10">
    <property type="entry name" value="Spore Coat Polysaccharide Biosynthesis Protein SpsA, Chain A"/>
    <property type="match status" value="1"/>
</dbReference>
<evidence type="ECO:0000256" key="2">
    <source>
        <dbReference type="ARBA" id="ARBA00022676"/>
    </source>
</evidence>
<dbReference type="InterPro" id="IPR029044">
    <property type="entry name" value="Nucleotide-diphossugar_trans"/>
</dbReference>
<feature type="domain" description="Glycosyltransferase 2-like" evidence="4">
    <location>
        <begin position="5"/>
        <end position="132"/>
    </location>
</feature>
<dbReference type="InterPro" id="IPR050834">
    <property type="entry name" value="Glycosyltransf_2"/>
</dbReference>
<dbReference type="SUPFAM" id="SSF53448">
    <property type="entry name" value="Nucleotide-diphospho-sugar transferases"/>
    <property type="match status" value="1"/>
</dbReference>
<accession>A0A318HGU1</accession>
<gene>
    <name evidence="5" type="ORF">C8E89_1234</name>
</gene>
<dbReference type="Pfam" id="PF00535">
    <property type="entry name" value="Glycos_transf_2"/>
    <property type="match status" value="1"/>
</dbReference>
<dbReference type="Proteomes" id="UP000247781">
    <property type="component" value="Unassembled WGS sequence"/>
</dbReference>
<dbReference type="OrthoDB" id="9806525at2"/>
<dbReference type="RefSeq" id="WP_110318983.1">
    <property type="nucleotide sequence ID" value="NZ_QJJU01000023.1"/>
</dbReference>
<dbReference type="PANTHER" id="PTHR43685">
    <property type="entry name" value="GLYCOSYLTRANSFERASE"/>
    <property type="match status" value="1"/>
</dbReference>
<evidence type="ECO:0000259" key="4">
    <source>
        <dbReference type="Pfam" id="PF00535"/>
    </source>
</evidence>
<dbReference type="AlphaFoldDB" id="A0A318HGU1"/>
<reference evidence="6" key="1">
    <citation type="submission" date="2018-05" db="EMBL/GenBank/DDBJ databases">
        <authorList>
            <person name="Deangelis K."/>
            <person name="Huntemann M."/>
            <person name="Clum A."/>
            <person name="Pillay M."/>
            <person name="Palaniappan K."/>
            <person name="Varghese N."/>
            <person name="Mikhailova N."/>
            <person name="Stamatis D."/>
            <person name="Reddy T."/>
            <person name="Daum C."/>
            <person name="Shapiro N."/>
            <person name="Ivanova N."/>
            <person name="Kyrpides N."/>
            <person name="Woyke T."/>
        </authorList>
    </citation>
    <scope>NUCLEOTIDE SEQUENCE [LARGE SCALE GENOMIC DNA]</scope>
    <source>
        <strain evidence="6">GAS496</strain>
    </source>
</reference>
<comment type="caution">
    <text evidence="5">The sequence shown here is derived from an EMBL/GenBank/DDBJ whole genome shotgun (WGS) entry which is preliminary data.</text>
</comment>
<evidence type="ECO:0000256" key="1">
    <source>
        <dbReference type="ARBA" id="ARBA00006739"/>
    </source>
</evidence>
<name>A0A318HGU1_9MYCO</name>
<proteinExistence type="inferred from homology"/>
<evidence type="ECO:0000256" key="3">
    <source>
        <dbReference type="ARBA" id="ARBA00022679"/>
    </source>
</evidence>
<keyword evidence="2" id="KW-0328">Glycosyltransferase</keyword>
<organism evidence="5 6">
    <name type="scientific">Mycolicibacterium moriokaense</name>
    <dbReference type="NCBI Taxonomy" id="39691"/>
    <lineage>
        <taxon>Bacteria</taxon>
        <taxon>Bacillati</taxon>
        <taxon>Actinomycetota</taxon>
        <taxon>Actinomycetes</taxon>
        <taxon>Mycobacteriales</taxon>
        <taxon>Mycobacteriaceae</taxon>
        <taxon>Mycolicibacterium</taxon>
    </lineage>
</organism>
<dbReference type="EMBL" id="QJJU01000023">
    <property type="protein sequence ID" value="PXX03202.1"/>
    <property type="molecule type" value="Genomic_DNA"/>
</dbReference>
<dbReference type="GO" id="GO:0016757">
    <property type="term" value="F:glycosyltransferase activity"/>
    <property type="evidence" value="ECO:0007669"/>
    <property type="project" value="UniProtKB-KW"/>
</dbReference>
<sequence>MDQLTVLLPARNAEATVGKAIASVLRGLPDDAKVLVLDDASEDRTPDVIKNLARKDRRVAMISTTSASGVAGALNILLEACETALIARMDADDITLPWRFAVQMRELAKHNLDMVFMPSIQFGPSRTAVRPQPPIGAGPTAVPYELLTTNTLLHPTLVGRRSTIVAAGGYRTVPAEDWDLFMRMALRGDRLARTSMPGLLYRRHVGQVTQTEAWRTRPVDSAIASVHDDLADELIGCGRSSYAALSGATADSAQLASALDVLDAVWTKSAAFSWRDRFGVRANVIGVRRQLRGRYSNEQFMHADRVRVQTRGS</sequence>
<keyword evidence="6" id="KW-1185">Reference proteome</keyword>
<protein>
    <submittedName>
        <fullName evidence="5">Glycosyl transferase family 2</fullName>
    </submittedName>
</protein>